<comment type="caution">
    <text evidence="3">The sequence shown here is derived from an EMBL/GenBank/DDBJ whole genome shotgun (WGS) entry which is preliminary data.</text>
</comment>
<feature type="compositionally biased region" description="Basic and acidic residues" evidence="1">
    <location>
        <begin position="43"/>
        <end position="54"/>
    </location>
</feature>
<evidence type="ECO:0000313" key="3">
    <source>
        <dbReference type="EMBL" id="KAK7736694.1"/>
    </source>
</evidence>
<feature type="region of interest" description="Disordered" evidence="1">
    <location>
        <begin position="35"/>
        <end position="54"/>
    </location>
</feature>
<dbReference type="Proteomes" id="UP001320245">
    <property type="component" value="Unassembled WGS sequence"/>
</dbReference>
<evidence type="ECO:0000313" key="4">
    <source>
        <dbReference type="Proteomes" id="UP001320245"/>
    </source>
</evidence>
<feature type="chain" id="PRO_5042947011" evidence="2">
    <location>
        <begin position="23"/>
        <end position="113"/>
    </location>
</feature>
<keyword evidence="2" id="KW-0732">Signal</keyword>
<organism evidence="3 4">
    <name type="scientific">Cytospora paraplurivora</name>
    <dbReference type="NCBI Taxonomy" id="2898453"/>
    <lineage>
        <taxon>Eukaryota</taxon>
        <taxon>Fungi</taxon>
        <taxon>Dikarya</taxon>
        <taxon>Ascomycota</taxon>
        <taxon>Pezizomycotina</taxon>
        <taxon>Sordariomycetes</taxon>
        <taxon>Sordariomycetidae</taxon>
        <taxon>Diaporthales</taxon>
        <taxon>Cytosporaceae</taxon>
        <taxon>Cytospora</taxon>
    </lineage>
</organism>
<gene>
    <name evidence="3" type="ORF">SLS53_006903</name>
</gene>
<evidence type="ECO:0000256" key="1">
    <source>
        <dbReference type="SAM" id="MobiDB-lite"/>
    </source>
</evidence>
<feature type="signal peptide" evidence="2">
    <location>
        <begin position="1"/>
        <end position="22"/>
    </location>
</feature>
<feature type="region of interest" description="Disordered" evidence="1">
    <location>
        <begin position="90"/>
        <end position="113"/>
    </location>
</feature>
<dbReference type="EMBL" id="JAJSPL020000032">
    <property type="protein sequence ID" value="KAK7736694.1"/>
    <property type="molecule type" value="Genomic_DNA"/>
</dbReference>
<proteinExistence type="predicted"/>
<name>A0AAN9YDM4_9PEZI</name>
<protein>
    <submittedName>
        <fullName evidence="3">Uncharacterized protein</fullName>
    </submittedName>
</protein>
<keyword evidence="4" id="KW-1185">Reference proteome</keyword>
<accession>A0AAN9YDM4</accession>
<evidence type="ECO:0000256" key="2">
    <source>
        <dbReference type="SAM" id="SignalP"/>
    </source>
</evidence>
<reference evidence="3 4" key="1">
    <citation type="journal article" date="2023" name="PLoS ONE">
        <title>Cytospora paraplurivora sp. nov. isolated from orchards with fruit tree decline syndrome in Ontario, Canada.</title>
        <authorList>
            <person name="Ilyukhin E."/>
            <person name="Nguyen H.D.T."/>
            <person name="Castle A.J."/>
            <person name="Ellouze W."/>
        </authorList>
    </citation>
    <scope>NUCLEOTIDE SEQUENCE [LARGE SCALE GENOMIC DNA]</scope>
    <source>
        <strain evidence="3 4">FDS-564</strain>
    </source>
</reference>
<sequence>MSKMQFNFLTIAAILLAGETLASKISYTAQYNGKDLKGNPSVETEKKAGGTIPDNKDDDVIKNIGTWSNHKFSAKKNARTGIIIVSNTTPAASKSAATDENNEAQQLVQKNTK</sequence>
<dbReference type="AlphaFoldDB" id="A0AAN9YDM4"/>